<dbReference type="Pfam" id="PF16173">
    <property type="entry name" value="DUF4874"/>
    <property type="match status" value="1"/>
</dbReference>
<dbReference type="AlphaFoldDB" id="A0A6J4K4Y0"/>
<dbReference type="Pfam" id="PF16116">
    <property type="entry name" value="DUF4832"/>
    <property type="match status" value="1"/>
</dbReference>
<sequence length="315" mass="35237">MATTPENYYTTDNNPNLINPERGMYSGNEWPNFGSEDLPLDKRNYHTIVPEWLWLAPVCNVNVNLTWNGHNQHGTSPELNAYAAKLESARVNGHKILFRPRYDNEKDEGRASDNCKINGVPVFHAPTIGQQKDHIEAVAAMLGDYKDVIAYIQAGYLGNWGEWNAAGKDAAGESYTPANAPLLYNISQRNEIIDYVLAAYKAKNIMQHVELRRPVFAHEIERRNPTARIGFHNDCFMSNEHDRGTYENFDDDDDNPANFPNTPDDAITYAQNLTANASFGGETCPAEAGVIERWRSCTNMTDATSDPASDPASLH</sequence>
<organism evidence="3">
    <name type="scientific">uncultured Chloroflexia bacterium</name>
    <dbReference type="NCBI Taxonomy" id="1672391"/>
    <lineage>
        <taxon>Bacteria</taxon>
        <taxon>Bacillati</taxon>
        <taxon>Chloroflexota</taxon>
        <taxon>Chloroflexia</taxon>
        <taxon>environmental samples</taxon>
    </lineage>
</organism>
<protein>
    <recommendedName>
        <fullName evidence="4">DUF4874 domain-containing protein</fullName>
    </recommendedName>
</protein>
<dbReference type="InterPro" id="IPR032267">
    <property type="entry name" value="DUF4832"/>
</dbReference>
<evidence type="ECO:0000259" key="1">
    <source>
        <dbReference type="Pfam" id="PF16116"/>
    </source>
</evidence>
<evidence type="ECO:0000259" key="2">
    <source>
        <dbReference type="Pfam" id="PF16173"/>
    </source>
</evidence>
<gene>
    <name evidence="3" type="ORF">AVDCRST_MAG93-4240</name>
</gene>
<accession>A0A6J4K4Y0</accession>
<proteinExistence type="predicted"/>
<name>A0A6J4K4Y0_9CHLR</name>
<feature type="domain" description="DUF4832" evidence="1">
    <location>
        <begin position="228"/>
        <end position="289"/>
    </location>
</feature>
<evidence type="ECO:0000313" key="3">
    <source>
        <dbReference type="EMBL" id="CAA9295713.1"/>
    </source>
</evidence>
<dbReference type="EMBL" id="CADCTR010001428">
    <property type="protein sequence ID" value="CAA9295713.1"/>
    <property type="molecule type" value="Genomic_DNA"/>
</dbReference>
<feature type="domain" description="DUF4874" evidence="2">
    <location>
        <begin position="19"/>
        <end position="207"/>
    </location>
</feature>
<evidence type="ECO:0008006" key="4">
    <source>
        <dbReference type="Google" id="ProtNLM"/>
    </source>
</evidence>
<reference evidence="3" key="1">
    <citation type="submission" date="2020-02" db="EMBL/GenBank/DDBJ databases">
        <authorList>
            <person name="Meier V. D."/>
        </authorList>
    </citation>
    <scope>NUCLEOTIDE SEQUENCE</scope>
    <source>
        <strain evidence="3">AVDCRST_MAG93</strain>
    </source>
</reference>
<feature type="non-terminal residue" evidence="3">
    <location>
        <position position="315"/>
    </location>
</feature>
<dbReference type="InterPro" id="IPR032379">
    <property type="entry name" value="DUF4874"/>
</dbReference>